<keyword evidence="2" id="KW-0964">Secreted</keyword>
<dbReference type="InterPro" id="IPR005468">
    <property type="entry name" value="Avidin/str"/>
</dbReference>
<keyword evidence="5" id="KW-1185">Reference proteome</keyword>
<sequence length="158" mass="17107">MKTRLRTTLLPYIRAIAFALVLFPVLSVGAGLAFAQDMVTVGSAWQNQRGSVMYIESVGPDGSFRGVFVNKAAGTYCQNTPYPMTGRTNQSALAFVVNWKNGTEDCKSITAWAGYISGGHMTTKWNLSVAGSTKPDQIMSGVDVFKPLAFEAHDSLMK</sequence>
<dbReference type="OrthoDB" id="7376237at2"/>
<dbReference type="Proteomes" id="UP000295304">
    <property type="component" value="Unassembled WGS sequence"/>
</dbReference>
<dbReference type="GO" id="GO:0005576">
    <property type="term" value="C:extracellular region"/>
    <property type="evidence" value="ECO:0007669"/>
    <property type="project" value="UniProtKB-SubCell"/>
</dbReference>
<evidence type="ECO:0000256" key="1">
    <source>
        <dbReference type="ARBA" id="ARBA00004613"/>
    </source>
</evidence>
<dbReference type="Pfam" id="PF01382">
    <property type="entry name" value="Avidin"/>
    <property type="match status" value="1"/>
</dbReference>
<accession>A0A4V2UP11</accession>
<dbReference type="AlphaFoldDB" id="A0A4V2UP11"/>
<evidence type="ECO:0000313" key="4">
    <source>
        <dbReference type="EMBL" id="TCS64171.1"/>
    </source>
</evidence>
<dbReference type="SUPFAM" id="SSF50876">
    <property type="entry name" value="Avidin/streptavidin"/>
    <property type="match status" value="1"/>
</dbReference>
<dbReference type="PROSITE" id="PS51326">
    <property type="entry name" value="AVIDIN_2"/>
    <property type="match status" value="1"/>
</dbReference>
<dbReference type="GO" id="GO:0009374">
    <property type="term" value="F:biotin binding"/>
    <property type="evidence" value="ECO:0007669"/>
    <property type="project" value="InterPro"/>
</dbReference>
<dbReference type="InterPro" id="IPR036896">
    <property type="entry name" value="Avidin-like_sf"/>
</dbReference>
<evidence type="ECO:0000313" key="5">
    <source>
        <dbReference type="Proteomes" id="UP000295304"/>
    </source>
</evidence>
<dbReference type="RefSeq" id="WP_132938129.1">
    <property type="nucleotide sequence ID" value="NZ_CP119676.1"/>
</dbReference>
<name>A0A4V2UP11_9PROT</name>
<dbReference type="Gene3D" id="2.40.128.30">
    <property type="entry name" value="Avidin-like"/>
    <property type="match status" value="1"/>
</dbReference>
<reference evidence="4 5" key="1">
    <citation type="submission" date="2019-03" db="EMBL/GenBank/DDBJ databases">
        <title>Genomic Encyclopedia of Type Strains, Phase IV (KMG-IV): sequencing the most valuable type-strain genomes for metagenomic binning, comparative biology and taxonomic classification.</title>
        <authorList>
            <person name="Goeker M."/>
        </authorList>
    </citation>
    <scope>NUCLEOTIDE SEQUENCE [LARGE SCALE GENOMIC DNA]</scope>
    <source>
        <strain evidence="4 5">DSM 101688</strain>
    </source>
</reference>
<evidence type="ECO:0000256" key="3">
    <source>
        <dbReference type="ARBA" id="ARBA00022729"/>
    </source>
</evidence>
<organism evidence="4 5">
    <name type="scientific">Varunaivibrio sulfuroxidans</name>
    <dbReference type="NCBI Taxonomy" id="1773489"/>
    <lineage>
        <taxon>Bacteria</taxon>
        <taxon>Pseudomonadati</taxon>
        <taxon>Pseudomonadota</taxon>
        <taxon>Alphaproteobacteria</taxon>
        <taxon>Rhodospirillales</taxon>
        <taxon>Magnetovibrionaceae</taxon>
        <taxon>Varunaivibrio</taxon>
    </lineage>
</organism>
<dbReference type="EMBL" id="SLZW01000002">
    <property type="protein sequence ID" value="TCS64171.1"/>
    <property type="molecule type" value="Genomic_DNA"/>
</dbReference>
<comment type="caution">
    <text evidence="4">The sequence shown here is derived from an EMBL/GenBank/DDBJ whole genome shotgun (WGS) entry which is preliminary data.</text>
</comment>
<protein>
    <submittedName>
        <fullName evidence="4">Avidin family protein</fullName>
    </submittedName>
</protein>
<evidence type="ECO:0000256" key="2">
    <source>
        <dbReference type="ARBA" id="ARBA00022525"/>
    </source>
</evidence>
<comment type="subcellular location">
    <subcellularLocation>
        <location evidence="1">Secreted</location>
    </subcellularLocation>
</comment>
<keyword evidence="3" id="KW-0732">Signal</keyword>
<gene>
    <name evidence="4" type="ORF">EDD55_102213</name>
</gene>
<proteinExistence type="predicted"/>